<organism evidence="4 5">
    <name type="scientific">Galactobacter valiniphilus</name>
    <dbReference type="NCBI Taxonomy" id="2676122"/>
    <lineage>
        <taxon>Bacteria</taxon>
        <taxon>Bacillati</taxon>
        <taxon>Actinomycetota</taxon>
        <taxon>Actinomycetes</taxon>
        <taxon>Micrococcales</taxon>
        <taxon>Micrococcaceae</taxon>
        <taxon>Galactobacter</taxon>
    </lineage>
</organism>
<protein>
    <submittedName>
        <fullName evidence="4">IS3 family transposase</fullName>
    </submittedName>
</protein>
<dbReference type="SUPFAM" id="SSF53098">
    <property type="entry name" value="Ribonuclease H-like"/>
    <property type="match status" value="1"/>
</dbReference>
<keyword evidence="2" id="KW-0175">Coiled coil</keyword>
<dbReference type="Pfam" id="PF13276">
    <property type="entry name" value="HTH_21"/>
    <property type="match status" value="1"/>
</dbReference>
<evidence type="ECO:0000259" key="3">
    <source>
        <dbReference type="PROSITE" id="PS50994"/>
    </source>
</evidence>
<evidence type="ECO:0000313" key="4">
    <source>
        <dbReference type="EMBL" id="RII42280.1"/>
    </source>
</evidence>
<dbReference type="InterPro" id="IPR036397">
    <property type="entry name" value="RNaseH_sf"/>
</dbReference>
<dbReference type="EMBL" id="QQXK01000013">
    <property type="protein sequence ID" value="RII42280.1"/>
    <property type="molecule type" value="Genomic_DNA"/>
</dbReference>
<dbReference type="NCBIfam" id="NF033516">
    <property type="entry name" value="transpos_IS3"/>
    <property type="match status" value="1"/>
</dbReference>
<sequence>MNQKYSPETREKALRMLDEAKPSHPNLMAAVRHVAGLLGMSAETLRVWHRRREVDAGQRPGVSTDVAEENQRLRRENAELRKANEVLKAASVFFAKGTRPALTDMIRFIDEHRDQFGVEFLCRVLRDAVPGFVTSRGYRAAKTRVPSARQLRDELLVPEIRRLHEENYGVYGVRKMHALLRRQGWDVGRDQTARLMVLAGVRGVVRSKKVFTTKSDPTIPQPQDLVKRDFTAPAPRRLWIADITYVATWAGFAYVAFVIDVFSRMIVGWNVASTLKADVLPLQALNMAAFNAAGPLDELVHHADHGSNYLSVVYTDRIVEIGAKPSTGTVGDSYDNALAEAVNGLYKTELIRCRGPWRTVEQVELATLEYVWWWNNSRLHGELGYRTPAEVEAAYYADQESPQPATAGQGTR</sequence>
<dbReference type="InterPro" id="IPR001584">
    <property type="entry name" value="Integrase_cat-core"/>
</dbReference>
<accession>A0A399JB44</accession>
<dbReference type="InterPro" id="IPR002514">
    <property type="entry name" value="Transposase_8"/>
</dbReference>
<comment type="caution">
    <text evidence="4">The sequence shown here is derived from an EMBL/GenBank/DDBJ whole genome shotgun (WGS) entry which is preliminary data.</text>
</comment>
<evidence type="ECO:0000256" key="1">
    <source>
        <dbReference type="ARBA" id="ARBA00002286"/>
    </source>
</evidence>
<dbReference type="AlphaFoldDB" id="A0A399JB44"/>
<dbReference type="PANTHER" id="PTHR46889">
    <property type="entry name" value="TRANSPOSASE INSF FOR INSERTION SEQUENCE IS3B-RELATED"/>
    <property type="match status" value="1"/>
</dbReference>
<dbReference type="InterPro" id="IPR036388">
    <property type="entry name" value="WH-like_DNA-bd_sf"/>
</dbReference>
<dbReference type="Gene3D" id="3.30.420.10">
    <property type="entry name" value="Ribonuclease H-like superfamily/Ribonuclease H"/>
    <property type="match status" value="1"/>
</dbReference>
<dbReference type="InterPro" id="IPR048020">
    <property type="entry name" value="Transpos_IS3"/>
</dbReference>
<dbReference type="Proteomes" id="UP000265419">
    <property type="component" value="Unassembled WGS sequence"/>
</dbReference>
<dbReference type="InterPro" id="IPR009057">
    <property type="entry name" value="Homeodomain-like_sf"/>
</dbReference>
<dbReference type="InterPro" id="IPR050900">
    <property type="entry name" value="Transposase_IS3/IS150/IS904"/>
</dbReference>
<dbReference type="Pfam" id="PF13333">
    <property type="entry name" value="rve_2"/>
    <property type="match status" value="1"/>
</dbReference>
<dbReference type="GO" id="GO:0006313">
    <property type="term" value="P:DNA transposition"/>
    <property type="evidence" value="ECO:0007669"/>
    <property type="project" value="InterPro"/>
</dbReference>
<proteinExistence type="predicted"/>
<dbReference type="InterPro" id="IPR012337">
    <property type="entry name" value="RNaseH-like_sf"/>
</dbReference>
<dbReference type="SUPFAM" id="SSF46689">
    <property type="entry name" value="Homeodomain-like"/>
    <property type="match status" value="1"/>
</dbReference>
<name>A0A399JB44_9MICC</name>
<dbReference type="InterPro" id="IPR025948">
    <property type="entry name" value="HTH-like_dom"/>
</dbReference>
<evidence type="ECO:0000256" key="2">
    <source>
        <dbReference type="SAM" id="Coils"/>
    </source>
</evidence>
<dbReference type="PANTHER" id="PTHR46889:SF5">
    <property type="entry name" value="INTEGRASE PROTEIN"/>
    <property type="match status" value="1"/>
</dbReference>
<comment type="function">
    <text evidence="1">Involved in the transposition of the insertion sequence.</text>
</comment>
<dbReference type="GO" id="GO:0015074">
    <property type="term" value="P:DNA integration"/>
    <property type="evidence" value="ECO:0007669"/>
    <property type="project" value="InterPro"/>
</dbReference>
<feature type="coiled-coil region" evidence="2">
    <location>
        <begin position="63"/>
        <end position="90"/>
    </location>
</feature>
<dbReference type="Pfam" id="PF01527">
    <property type="entry name" value="HTH_Tnp_1"/>
    <property type="match status" value="1"/>
</dbReference>
<dbReference type="Gene3D" id="1.10.10.10">
    <property type="entry name" value="Winged helix-like DNA-binding domain superfamily/Winged helix DNA-binding domain"/>
    <property type="match status" value="1"/>
</dbReference>
<dbReference type="GO" id="GO:0003677">
    <property type="term" value="F:DNA binding"/>
    <property type="evidence" value="ECO:0007669"/>
    <property type="project" value="InterPro"/>
</dbReference>
<keyword evidence="5" id="KW-1185">Reference proteome</keyword>
<dbReference type="GO" id="GO:0004803">
    <property type="term" value="F:transposase activity"/>
    <property type="evidence" value="ECO:0007669"/>
    <property type="project" value="InterPro"/>
</dbReference>
<dbReference type="Pfam" id="PF00665">
    <property type="entry name" value="rve"/>
    <property type="match status" value="1"/>
</dbReference>
<gene>
    <name evidence="4" type="ORF">DWB68_07740</name>
</gene>
<dbReference type="PROSITE" id="PS50994">
    <property type="entry name" value="INTEGRASE"/>
    <property type="match status" value="1"/>
</dbReference>
<feature type="domain" description="Integrase catalytic" evidence="3">
    <location>
        <begin position="231"/>
        <end position="396"/>
    </location>
</feature>
<reference evidence="4 5" key="1">
    <citation type="submission" date="2018-07" db="EMBL/GenBank/DDBJ databases">
        <title>Arthrobacter sp. nov., isolated from raw cow's milk with high bacterial count.</title>
        <authorList>
            <person name="Hahne J."/>
            <person name="Isele D."/>
            <person name="Lipski A."/>
        </authorList>
    </citation>
    <scope>NUCLEOTIDE SEQUENCE [LARGE SCALE GENOMIC DNA]</scope>
    <source>
        <strain evidence="4 5">JZ R-35</strain>
    </source>
</reference>
<evidence type="ECO:0000313" key="5">
    <source>
        <dbReference type="Proteomes" id="UP000265419"/>
    </source>
</evidence>